<feature type="transmembrane region" description="Helical" evidence="6">
    <location>
        <begin position="252"/>
        <end position="272"/>
    </location>
</feature>
<evidence type="ECO:0000313" key="8">
    <source>
        <dbReference type="EMBL" id="TCU95232.1"/>
    </source>
</evidence>
<feature type="transmembrane region" description="Helical" evidence="6">
    <location>
        <begin position="127"/>
        <end position="146"/>
    </location>
</feature>
<keyword evidence="4 6" id="KW-1133">Transmembrane helix</keyword>
<feature type="transmembrane region" description="Helical" evidence="6">
    <location>
        <begin position="101"/>
        <end position="120"/>
    </location>
</feature>
<dbReference type="Gene3D" id="1.10.3730.20">
    <property type="match status" value="1"/>
</dbReference>
<dbReference type="EMBL" id="SMBX01000008">
    <property type="protein sequence ID" value="TCU95232.1"/>
    <property type="molecule type" value="Genomic_DNA"/>
</dbReference>
<evidence type="ECO:0000313" key="9">
    <source>
        <dbReference type="Proteomes" id="UP000294692"/>
    </source>
</evidence>
<dbReference type="InterPro" id="IPR037185">
    <property type="entry name" value="EmrE-like"/>
</dbReference>
<dbReference type="PANTHER" id="PTHR32322:SF2">
    <property type="entry name" value="EAMA DOMAIN-CONTAINING PROTEIN"/>
    <property type="match status" value="1"/>
</dbReference>
<dbReference type="PANTHER" id="PTHR32322">
    <property type="entry name" value="INNER MEMBRANE TRANSPORTER"/>
    <property type="match status" value="1"/>
</dbReference>
<feature type="transmembrane region" description="Helical" evidence="6">
    <location>
        <begin position="217"/>
        <end position="243"/>
    </location>
</feature>
<organism evidence="8 9">
    <name type="scientific">Paracandidimonas soli</name>
    <dbReference type="NCBI Taxonomy" id="1917182"/>
    <lineage>
        <taxon>Bacteria</taxon>
        <taxon>Pseudomonadati</taxon>
        <taxon>Pseudomonadota</taxon>
        <taxon>Betaproteobacteria</taxon>
        <taxon>Burkholderiales</taxon>
        <taxon>Alcaligenaceae</taxon>
        <taxon>Paracandidimonas</taxon>
    </lineage>
</organism>
<evidence type="ECO:0000259" key="7">
    <source>
        <dbReference type="Pfam" id="PF00892"/>
    </source>
</evidence>
<feature type="transmembrane region" description="Helical" evidence="6">
    <location>
        <begin position="7"/>
        <end position="25"/>
    </location>
</feature>
<evidence type="ECO:0000256" key="1">
    <source>
        <dbReference type="ARBA" id="ARBA00004141"/>
    </source>
</evidence>
<feature type="transmembrane region" description="Helical" evidence="6">
    <location>
        <begin position="71"/>
        <end position="89"/>
    </location>
</feature>
<sequence>MIDERKPLDVLAVSAMMVLCLIWSLQQILLKATGAYMAPMLQLGVRSGVAAVLVMLLVLVRTRRLAFSPGAWKPGLLAGLLFAGEFLLVGESLRFTSAAHMVVFLYTAPVFAALGLHLLLPSERLALGQWLGIGLAVSGIAVTFLGPGAQTGDMKAMLLGDLLALGAGALWGLTTVVIRSTRLSAIPPSEALLYQLGSAFVLLVVAAFWLGQTQVQWTGALALSLLFQSVVVAFLSFLIWFWLLQRYQASRLGVFSFATPVFGVLLGAWLLSEAIEPRFLMGAALVLAGVILVSAYGWLCQLLRRRP</sequence>
<proteinExistence type="inferred from homology"/>
<protein>
    <submittedName>
        <fullName evidence="8">Threonine/homoserine efflux transporter RhtA</fullName>
    </submittedName>
</protein>
<evidence type="ECO:0000256" key="6">
    <source>
        <dbReference type="SAM" id="Phobius"/>
    </source>
</evidence>
<keyword evidence="3 6" id="KW-0812">Transmembrane</keyword>
<comment type="caution">
    <text evidence="8">The sequence shown here is derived from an EMBL/GenBank/DDBJ whole genome shotgun (WGS) entry which is preliminary data.</text>
</comment>
<dbReference type="Proteomes" id="UP000294692">
    <property type="component" value="Unassembled WGS sequence"/>
</dbReference>
<feature type="transmembrane region" description="Helical" evidence="6">
    <location>
        <begin position="37"/>
        <end position="59"/>
    </location>
</feature>
<feature type="domain" description="EamA" evidence="7">
    <location>
        <begin position="12"/>
        <end position="144"/>
    </location>
</feature>
<dbReference type="SUPFAM" id="SSF103481">
    <property type="entry name" value="Multidrug resistance efflux transporter EmrE"/>
    <property type="match status" value="2"/>
</dbReference>
<dbReference type="GO" id="GO:0016020">
    <property type="term" value="C:membrane"/>
    <property type="evidence" value="ECO:0007669"/>
    <property type="project" value="UniProtKB-SubCell"/>
</dbReference>
<gene>
    <name evidence="8" type="ORF">EV686_10875</name>
</gene>
<evidence type="ECO:0000256" key="3">
    <source>
        <dbReference type="ARBA" id="ARBA00022692"/>
    </source>
</evidence>
<evidence type="ECO:0000256" key="2">
    <source>
        <dbReference type="ARBA" id="ARBA00007362"/>
    </source>
</evidence>
<feature type="transmembrane region" description="Helical" evidence="6">
    <location>
        <begin position="278"/>
        <end position="299"/>
    </location>
</feature>
<keyword evidence="9" id="KW-1185">Reference proteome</keyword>
<feature type="domain" description="EamA" evidence="7">
    <location>
        <begin position="159"/>
        <end position="294"/>
    </location>
</feature>
<dbReference type="InterPro" id="IPR000620">
    <property type="entry name" value="EamA_dom"/>
</dbReference>
<feature type="transmembrane region" description="Helical" evidence="6">
    <location>
        <begin position="158"/>
        <end position="179"/>
    </location>
</feature>
<dbReference type="InterPro" id="IPR050638">
    <property type="entry name" value="AA-Vitamin_Transporters"/>
</dbReference>
<dbReference type="Pfam" id="PF00892">
    <property type="entry name" value="EamA"/>
    <property type="match status" value="2"/>
</dbReference>
<dbReference type="AlphaFoldDB" id="A0A4R3UVP7"/>
<keyword evidence="5 6" id="KW-0472">Membrane</keyword>
<comment type="similarity">
    <text evidence="2">Belongs to the EamA transporter family.</text>
</comment>
<name>A0A4R3UVP7_9BURK</name>
<comment type="subcellular location">
    <subcellularLocation>
        <location evidence="1">Membrane</location>
        <topology evidence="1">Multi-pass membrane protein</topology>
    </subcellularLocation>
</comment>
<evidence type="ECO:0000256" key="5">
    <source>
        <dbReference type="ARBA" id="ARBA00023136"/>
    </source>
</evidence>
<dbReference type="OrthoDB" id="184388at2"/>
<feature type="transmembrane region" description="Helical" evidence="6">
    <location>
        <begin position="191"/>
        <end position="211"/>
    </location>
</feature>
<reference evidence="8 9" key="1">
    <citation type="submission" date="2019-03" db="EMBL/GenBank/DDBJ databases">
        <title>Genomic Encyclopedia of Type Strains, Phase IV (KMG-IV): sequencing the most valuable type-strain genomes for metagenomic binning, comparative biology and taxonomic classification.</title>
        <authorList>
            <person name="Goeker M."/>
        </authorList>
    </citation>
    <scope>NUCLEOTIDE SEQUENCE [LARGE SCALE GENOMIC DNA]</scope>
    <source>
        <strain evidence="8 9">DSM 100048</strain>
    </source>
</reference>
<evidence type="ECO:0000256" key="4">
    <source>
        <dbReference type="ARBA" id="ARBA00022989"/>
    </source>
</evidence>
<accession>A0A4R3UVP7</accession>